<keyword evidence="2" id="KW-1185">Reference proteome</keyword>
<reference evidence="1" key="1">
    <citation type="journal article" date="2021" name="New Phytol.">
        <title>Evolutionary innovations through gain and loss of genes in the ectomycorrhizal Boletales.</title>
        <authorList>
            <person name="Wu G."/>
            <person name="Miyauchi S."/>
            <person name="Morin E."/>
            <person name="Kuo A."/>
            <person name="Drula E."/>
            <person name="Varga T."/>
            <person name="Kohler A."/>
            <person name="Feng B."/>
            <person name="Cao Y."/>
            <person name="Lipzen A."/>
            <person name="Daum C."/>
            <person name="Hundley H."/>
            <person name="Pangilinan J."/>
            <person name="Johnson J."/>
            <person name="Barry K."/>
            <person name="LaButti K."/>
            <person name="Ng V."/>
            <person name="Ahrendt S."/>
            <person name="Min B."/>
            <person name="Choi I.G."/>
            <person name="Park H."/>
            <person name="Plett J.M."/>
            <person name="Magnuson J."/>
            <person name="Spatafora J.W."/>
            <person name="Nagy L.G."/>
            <person name="Henrissat B."/>
            <person name="Grigoriev I.V."/>
            <person name="Yang Z.L."/>
            <person name="Xu J."/>
            <person name="Martin F.M."/>
        </authorList>
    </citation>
    <scope>NUCLEOTIDE SEQUENCE</scope>
    <source>
        <strain evidence="1">ATCC 28755</strain>
    </source>
</reference>
<organism evidence="1 2">
    <name type="scientific">Hygrophoropsis aurantiaca</name>
    <dbReference type="NCBI Taxonomy" id="72124"/>
    <lineage>
        <taxon>Eukaryota</taxon>
        <taxon>Fungi</taxon>
        <taxon>Dikarya</taxon>
        <taxon>Basidiomycota</taxon>
        <taxon>Agaricomycotina</taxon>
        <taxon>Agaricomycetes</taxon>
        <taxon>Agaricomycetidae</taxon>
        <taxon>Boletales</taxon>
        <taxon>Coniophorineae</taxon>
        <taxon>Hygrophoropsidaceae</taxon>
        <taxon>Hygrophoropsis</taxon>
    </lineage>
</organism>
<dbReference type="Proteomes" id="UP000790377">
    <property type="component" value="Unassembled WGS sequence"/>
</dbReference>
<evidence type="ECO:0000313" key="2">
    <source>
        <dbReference type="Proteomes" id="UP000790377"/>
    </source>
</evidence>
<proteinExistence type="predicted"/>
<comment type="caution">
    <text evidence="1">The sequence shown here is derived from an EMBL/GenBank/DDBJ whole genome shotgun (WGS) entry which is preliminary data.</text>
</comment>
<gene>
    <name evidence="1" type="ORF">BJ138DRAFT_1126479</name>
</gene>
<accession>A0ACB8AC65</accession>
<sequence>MVQVDLGQFVGYEYKYEKPVSWNQRDLILYAAGVGAKQNDLSLIYELDKSWAPLPTYPVVLPFKGNSQELNSYIDLKNQTEQPSGFPALDIQRIVHGSQSIEILKDLPEVSGDGWKLKSKISAIHENKSGVILERESLLLDSTGVPYARLLSAEFYVGAVVTGTKFSKSISNAPQAKPSPANRKPDWVVQDQTTPEQAIVYRLSGDYNPLHIDPEVGVQSGFKGVILHGLSMFGFAARAVIKAVGNDDPRSLTYFGVRFTSPVIPGHALQTQIWDVGPGPNGTTEVSFITKNLYTNKIVLGNGVAFIRKGLKSKL</sequence>
<evidence type="ECO:0000313" key="1">
    <source>
        <dbReference type="EMBL" id="KAH7910910.1"/>
    </source>
</evidence>
<name>A0ACB8AC65_9AGAM</name>
<protein>
    <submittedName>
        <fullName evidence="1">MaoC like domain-containing protein</fullName>
    </submittedName>
</protein>
<dbReference type="EMBL" id="MU267696">
    <property type="protein sequence ID" value="KAH7910910.1"/>
    <property type="molecule type" value="Genomic_DNA"/>
</dbReference>